<gene>
    <name evidence="6" type="ORF">CINCED_3A006592</name>
</gene>
<evidence type="ECO:0000256" key="1">
    <source>
        <dbReference type="ARBA" id="ARBA00022729"/>
    </source>
</evidence>
<evidence type="ECO:0000313" key="6">
    <source>
        <dbReference type="EMBL" id="VVC28816.1"/>
    </source>
</evidence>
<sequence length="418" mass="47032">MHEIISFISAMVLFVIILWTSSFKFCMCSNDNKNNDTAVAADCDFTESYDEIVTVSVQEPVYVITYKWCLDIPPRCPDNKQDYRTVHKNITIPKTRTVKRCCKNQIQLYENCVEYCTEDQCPNIQCTPGTDMCKCKSGFKGHLCRQRCDVGHWGAGCKNVCHRACSDCDHRTGCCYTAISGGRTPIVGLKFCVKKPAEIVSIPTGRHEPGKTESKGNSWVQKPVIEQVTLQVKLNSTETTTQGPPKMPETRFTEMSAEGILVVEEPAVTSIQQTPKTRTDSDGFVGTVTTMQVTVYKYDELVTKLIWISVMTVVSIAMVFVTMFVIFFNCYGVSKLDHHKSRNQRNLTSILKNDDTYKQNLSHIPPDRYTKAPVLHASNINTDFPIHPETFCPVFSAPHYTGGSAIYDSPQPLYEILC</sequence>
<proteinExistence type="predicted"/>
<dbReference type="Pfam" id="PF07546">
    <property type="entry name" value="EMI"/>
    <property type="match status" value="1"/>
</dbReference>
<evidence type="ECO:0000256" key="4">
    <source>
        <dbReference type="SAM" id="SignalP"/>
    </source>
</evidence>
<feature type="transmembrane region" description="Helical" evidence="3">
    <location>
        <begin position="305"/>
        <end position="332"/>
    </location>
</feature>
<feature type="signal peptide" evidence="4">
    <location>
        <begin position="1"/>
        <end position="28"/>
    </location>
</feature>
<keyword evidence="3" id="KW-1133">Transmembrane helix</keyword>
<accession>A0A5E4MBI2</accession>
<dbReference type="Gene3D" id="2.170.300.10">
    <property type="entry name" value="Tie2 ligand-binding domain superfamily"/>
    <property type="match status" value="1"/>
</dbReference>
<evidence type="ECO:0000256" key="2">
    <source>
        <dbReference type="ARBA" id="ARBA00023157"/>
    </source>
</evidence>
<dbReference type="OrthoDB" id="18487at2759"/>
<name>A0A5E4MBI2_9HEMI</name>
<keyword evidence="1 4" id="KW-0732">Signal</keyword>
<keyword evidence="2" id="KW-1015">Disulfide bond</keyword>
<dbReference type="PROSITE" id="PS51041">
    <property type="entry name" value="EMI"/>
    <property type="match status" value="1"/>
</dbReference>
<dbReference type="AlphaFoldDB" id="A0A5E4MBI2"/>
<feature type="chain" id="PRO_5022790704" evidence="4">
    <location>
        <begin position="29"/>
        <end position="418"/>
    </location>
</feature>
<organism evidence="6 7">
    <name type="scientific">Cinara cedri</name>
    <dbReference type="NCBI Taxonomy" id="506608"/>
    <lineage>
        <taxon>Eukaryota</taxon>
        <taxon>Metazoa</taxon>
        <taxon>Ecdysozoa</taxon>
        <taxon>Arthropoda</taxon>
        <taxon>Hexapoda</taxon>
        <taxon>Insecta</taxon>
        <taxon>Pterygota</taxon>
        <taxon>Neoptera</taxon>
        <taxon>Paraneoptera</taxon>
        <taxon>Hemiptera</taxon>
        <taxon>Sternorrhyncha</taxon>
        <taxon>Aphidomorpha</taxon>
        <taxon>Aphidoidea</taxon>
        <taxon>Aphididae</taxon>
        <taxon>Lachninae</taxon>
        <taxon>Cinara</taxon>
    </lineage>
</organism>
<dbReference type="EMBL" id="CABPRJ010000484">
    <property type="protein sequence ID" value="VVC28816.1"/>
    <property type="molecule type" value="Genomic_DNA"/>
</dbReference>
<keyword evidence="7" id="KW-1185">Reference proteome</keyword>
<dbReference type="Proteomes" id="UP000325440">
    <property type="component" value="Unassembled WGS sequence"/>
</dbReference>
<keyword evidence="3" id="KW-0812">Transmembrane</keyword>
<evidence type="ECO:0000313" key="7">
    <source>
        <dbReference type="Proteomes" id="UP000325440"/>
    </source>
</evidence>
<feature type="domain" description="EMI" evidence="5">
    <location>
        <begin position="43"/>
        <end position="114"/>
    </location>
</feature>
<keyword evidence="3" id="KW-0472">Membrane</keyword>
<dbReference type="InterPro" id="IPR011489">
    <property type="entry name" value="EMI_domain"/>
</dbReference>
<reference evidence="6 7" key="1">
    <citation type="submission" date="2019-08" db="EMBL/GenBank/DDBJ databases">
        <authorList>
            <person name="Alioto T."/>
            <person name="Alioto T."/>
            <person name="Gomez Garrido J."/>
        </authorList>
    </citation>
    <scope>NUCLEOTIDE SEQUENCE [LARGE SCALE GENOMIC DNA]</scope>
</reference>
<protein>
    <submittedName>
        <fullName evidence="6">EMI domain</fullName>
    </submittedName>
</protein>
<evidence type="ECO:0000259" key="5">
    <source>
        <dbReference type="PROSITE" id="PS51041"/>
    </source>
</evidence>
<evidence type="ECO:0000256" key="3">
    <source>
        <dbReference type="SAM" id="Phobius"/>
    </source>
</evidence>